<evidence type="ECO:0000313" key="5">
    <source>
        <dbReference type="Proteomes" id="UP001331936"/>
    </source>
</evidence>
<name>A0ABU7JP81_9NOCA</name>
<feature type="domain" description="Recombinase zinc beta ribbon" evidence="3">
    <location>
        <begin position="88"/>
        <end position="149"/>
    </location>
</feature>
<dbReference type="EMBL" id="JAUZMZ010000026">
    <property type="protein sequence ID" value="MEE2031841.1"/>
    <property type="molecule type" value="Genomic_DNA"/>
</dbReference>
<feature type="region of interest" description="Disordered" evidence="1">
    <location>
        <begin position="451"/>
        <end position="474"/>
    </location>
</feature>
<dbReference type="InterPro" id="IPR038109">
    <property type="entry name" value="DNA_bind_recomb_sf"/>
</dbReference>
<dbReference type="InterPro" id="IPR025827">
    <property type="entry name" value="Zn_ribbon_recom_dom"/>
</dbReference>
<keyword evidence="5" id="KW-1185">Reference proteome</keyword>
<proteinExistence type="predicted"/>
<evidence type="ECO:0000259" key="3">
    <source>
        <dbReference type="Pfam" id="PF13408"/>
    </source>
</evidence>
<dbReference type="InterPro" id="IPR050639">
    <property type="entry name" value="SSR_resolvase"/>
</dbReference>
<dbReference type="Gene3D" id="3.90.1750.20">
    <property type="entry name" value="Putative Large Serine Recombinase, Chain B, Domain 2"/>
    <property type="match status" value="1"/>
</dbReference>
<dbReference type="PANTHER" id="PTHR30461:SF23">
    <property type="entry name" value="DNA RECOMBINASE-RELATED"/>
    <property type="match status" value="1"/>
</dbReference>
<dbReference type="InterPro" id="IPR011109">
    <property type="entry name" value="DNA_bind_recombinase_dom"/>
</dbReference>
<evidence type="ECO:0000256" key="1">
    <source>
        <dbReference type="SAM" id="MobiDB-lite"/>
    </source>
</evidence>
<reference evidence="4 5" key="1">
    <citation type="submission" date="2023-08" db="EMBL/GenBank/DDBJ databases">
        <authorList>
            <person name="Girao M."/>
            <person name="Carvalho M.F."/>
        </authorList>
    </citation>
    <scope>NUCLEOTIDE SEQUENCE [LARGE SCALE GENOMIC DNA]</scope>
    <source>
        <strain evidence="4 5">CC-R104</strain>
    </source>
</reference>
<dbReference type="Pfam" id="PF07508">
    <property type="entry name" value="Recombinase"/>
    <property type="match status" value="1"/>
</dbReference>
<accession>A0ABU7JP81</accession>
<dbReference type="PANTHER" id="PTHR30461">
    <property type="entry name" value="DNA-INVERTASE FROM LAMBDOID PROPHAGE"/>
    <property type="match status" value="1"/>
</dbReference>
<comment type="caution">
    <text evidence="4">The sequence shown here is derived from an EMBL/GenBank/DDBJ whole genome shotgun (WGS) entry which is preliminary data.</text>
</comment>
<evidence type="ECO:0000259" key="2">
    <source>
        <dbReference type="Pfam" id="PF07508"/>
    </source>
</evidence>
<feature type="domain" description="Recombinase" evidence="2">
    <location>
        <begin position="2"/>
        <end position="70"/>
    </location>
</feature>
<gene>
    <name evidence="4" type="ORF">Q8814_06890</name>
</gene>
<feature type="compositionally biased region" description="Basic and acidic residues" evidence="1">
    <location>
        <begin position="462"/>
        <end position="474"/>
    </location>
</feature>
<dbReference type="Proteomes" id="UP001331936">
    <property type="component" value="Unassembled WGS sequence"/>
</dbReference>
<dbReference type="Pfam" id="PF13408">
    <property type="entry name" value="Zn_ribbon_recom"/>
    <property type="match status" value="1"/>
</dbReference>
<organism evidence="4 5">
    <name type="scientific">Rhodococcus chondri</name>
    <dbReference type="NCBI Taxonomy" id="3065941"/>
    <lineage>
        <taxon>Bacteria</taxon>
        <taxon>Bacillati</taxon>
        <taxon>Actinomycetota</taxon>
        <taxon>Actinomycetes</taxon>
        <taxon>Mycobacteriales</taxon>
        <taxon>Nocardiaceae</taxon>
        <taxon>Rhodococcus</taxon>
    </lineage>
</organism>
<protein>
    <submittedName>
        <fullName evidence="4">Recombinase zinc beta ribbon domain-containing protein</fullName>
    </submittedName>
</protein>
<evidence type="ECO:0000313" key="4">
    <source>
        <dbReference type="EMBL" id="MEE2031841.1"/>
    </source>
</evidence>
<sequence length="474" mass="53237">MTLQNIVHNPIYAGIYMHGRRAIDPRRRIAGRTSTGKVTVPMEQWKVVLPGRLPAYIDEDRWRANLARLQANRATAGTPGAVREGPALLAGLLRCGRCGRKMAVHYTHRPDGAVNGYSYGCSRARSDYGLPRCQHLSGACVDTHVSAALLEMLAPAALEVSLEAATAIEAERARLEALWQQRLERATHAADRACRCYRLAEPENRLVVRTLERDWEQALVELERLREDHDRFLASSPPVLSPADRDRIRVLAADVPALWHAATTTNADRKQLLRTVIDTGTGSVIGDSEQVTVEIGWAGGHRTGGQLVRPVARLEQLSYYPQLAARVLELDDAGLPAARIAEHLDAEGFHPPKRFEVFGSQSIRDLVQRLRATTGQPGHRTPTPPPPGRHTWWMSDLARELAMPPVTVYNWIRRGWVTAHQQPGTRRWIITADPTERERLRELRRLPPGYHTRRRWHPDLPPTDRDDHAAKAKL</sequence>